<name>A0ACC1T2G9_9APHY</name>
<keyword evidence="2" id="KW-1185">Reference proteome</keyword>
<protein>
    <submittedName>
        <fullName evidence="1">Uncharacterized protein</fullName>
    </submittedName>
</protein>
<reference evidence="1" key="1">
    <citation type="submission" date="2022-07" db="EMBL/GenBank/DDBJ databases">
        <title>Genome Sequence of Phlebia brevispora.</title>
        <authorList>
            <person name="Buettner E."/>
        </authorList>
    </citation>
    <scope>NUCLEOTIDE SEQUENCE</scope>
    <source>
        <strain evidence="1">MPL23</strain>
    </source>
</reference>
<accession>A0ACC1T2G9</accession>
<gene>
    <name evidence="1" type="ORF">NM688_g4502</name>
</gene>
<dbReference type="Proteomes" id="UP001148662">
    <property type="component" value="Unassembled WGS sequence"/>
</dbReference>
<proteinExistence type="predicted"/>
<evidence type="ECO:0000313" key="1">
    <source>
        <dbReference type="EMBL" id="KAJ3551799.1"/>
    </source>
</evidence>
<comment type="caution">
    <text evidence="1">The sequence shown here is derived from an EMBL/GenBank/DDBJ whole genome shotgun (WGS) entry which is preliminary data.</text>
</comment>
<evidence type="ECO:0000313" key="2">
    <source>
        <dbReference type="Proteomes" id="UP001148662"/>
    </source>
</evidence>
<sequence>MQHSSSDGLNEEYFDEEDAEGEPYDSDSSDEYEAESDEELSENDDVPSQSRKGKGKERDLGEAEDELVDQDFNRLVNDIRSGDSASGTLSKVWDFDMRDREAEFKDDLREASGVGKKRGRKPGRRKGVVLSQQVRALIGEGNQAYVDNNLPETIRIMQEVIRIEPRAGSAWSVLAQCHEDLGEVLKALQLRIMAAHLNQDPEEWYRLADQSRQLGYDQQALYCFRKLYQVDPNNVTALWDRASLAREIGDMRTARQALLAILKHVPHDLNVLAELRPILIELSDLELCANLFQEAFEHYQTVSPSGEVTVPAQSQPDGTVGFGLMEILVLADLYNTLGKYDQAVRTIRQGCRWMQGRAAQRFWDTIDDDREWDVPPSSPEEGARIIGEGEVQPGMYPLDVNARHRLAIARIKMGDIQEGKMHASIVLGQEITEYAPLFSEIADAYFEREMYSEAGNIYEMLGADVGTSSLYVLLQAAACRRMLGDLKEAAEVYEHVIKADSTHNEAKMKLAEIYEILDEPRKAYDLVMQVIDSRRRHKAAAQGQNGEGESSTPAGGASLFEEKQRAGKGKAGRTGSQHSAKLSVAQLKELEAEKEREAVMSYSRVKALWASMLAGDADARKEWMHEAESLVESFRGTKPLFLTTRHAGFRGMFPRGRRQKQSDEANENDMASRLQLELGQASLPASQLNLSIYIRHLSGRDSLARKSKADGTASQALDSFRKIAFDDWLRLFMQYTFNLTKEGQYDEAQIVLRHIMYSNAFQKRHYQDTIRCALITCSVAAGHPDIVVEQSRKLINTHQYNNEPFRILLASLNSGLLNTDAFLASTLTKHLLREVRGIDAALKNPDSLKWNPILKRYGASGKAEDDEDEAVAEPPAQDSGDATRSRLPTKENPVSVALYGQICLAAKSYQSALFYLLHAYDYCPHDPVICLCLAIASIGRAMQRQADNRHHLITQGLAFLSSYRTIRGDDTSNLDEIEFNFGRAFQQLGLFSLAVKHYTQVLEIVEQRLKADPLDIGVAREAAYNLSTIYVTTGAIPLAQALYRKWLSL</sequence>
<organism evidence="1 2">
    <name type="scientific">Phlebia brevispora</name>
    <dbReference type="NCBI Taxonomy" id="194682"/>
    <lineage>
        <taxon>Eukaryota</taxon>
        <taxon>Fungi</taxon>
        <taxon>Dikarya</taxon>
        <taxon>Basidiomycota</taxon>
        <taxon>Agaricomycotina</taxon>
        <taxon>Agaricomycetes</taxon>
        <taxon>Polyporales</taxon>
        <taxon>Meruliaceae</taxon>
        <taxon>Phlebia</taxon>
    </lineage>
</organism>
<dbReference type="EMBL" id="JANHOG010000751">
    <property type="protein sequence ID" value="KAJ3551799.1"/>
    <property type="molecule type" value="Genomic_DNA"/>
</dbReference>